<dbReference type="SUPFAM" id="SSF81301">
    <property type="entry name" value="Nucleotidyltransferase"/>
    <property type="match status" value="1"/>
</dbReference>
<evidence type="ECO:0000313" key="1">
    <source>
        <dbReference type="EMBL" id="OEH94284.1"/>
    </source>
</evidence>
<organism evidence="1 2">
    <name type="scientific">Bacillus solimangrovi</name>
    <dbReference type="NCBI Taxonomy" id="1305675"/>
    <lineage>
        <taxon>Bacteria</taxon>
        <taxon>Bacillati</taxon>
        <taxon>Bacillota</taxon>
        <taxon>Bacilli</taxon>
        <taxon>Bacillales</taxon>
        <taxon>Bacillaceae</taxon>
        <taxon>Bacillus</taxon>
    </lineage>
</organism>
<dbReference type="EMBL" id="MJEH01000003">
    <property type="protein sequence ID" value="OEH94284.1"/>
    <property type="molecule type" value="Genomic_DNA"/>
</dbReference>
<gene>
    <name evidence="1" type="ORF">BFG57_08480</name>
</gene>
<evidence type="ECO:0000313" key="2">
    <source>
        <dbReference type="Proteomes" id="UP000095209"/>
    </source>
</evidence>
<reference evidence="1 2" key="1">
    <citation type="submission" date="2016-08" db="EMBL/GenBank/DDBJ databases">
        <title>Genome of Bacillus solimangrovi GH2-4.</title>
        <authorList>
            <person name="Lim S."/>
            <person name="Kim B.-C."/>
        </authorList>
    </citation>
    <scope>NUCLEOTIDE SEQUENCE [LARGE SCALE GENOMIC DNA]</scope>
    <source>
        <strain evidence="1 2">GH2-4</strain>
    </source>
</reference>
<keyword evidence="2" id="KW-1185">Reference proteome</keyword>
<dbReference type="OrthoDB" id="2861242at2"/>
<dbReference type="Proteomes" id="UP000095209">
    <property type="component" value="Unassembled WGS sequence"/>
</dbReference>
<dbReference type="STRING" id="1305675.BFG57_08480"/>
<dbReference type="InterPro" id="IPR043519">
    <property type="entry name" value="NT_sf"/>
</dbReference>
<dbReference type="AlphaFoldDB" id="A0A1E5LJM5"/>
<comment type="caution">
    <text evidence="1">The sequence shown here is derived from an EMBL/GenBank/DDBJ whole genome shotgun (WGS) entry which is preliminary data.</text>
</comment>
<sequence length="267" mass="30642">MKTEDINLLNSYDLTEEKILEIIPTYDEDVVFLSGSIIEGFGNKGSDLDVYVVSNKNDVLIPQSINSVELPYGKEYTFLGNKILISAIVIQEEVFKSLIVEIDKKIKNRQISVLDKKSIELYHRLHLGLPIKNQNNFTKLTNLLDIGTFRHNLCKNRLSYSENRHEDAVGALESKDYWTAFLSARISLEKSVESLLYIKGETNPSDKWLFRKLFKHFSAEEEWVKGFLELYSGNGGSKNIQENTVEMIRLANSIRMMSYTLLKSTDN</sequence>
<dbReference type="RefSeq" id="WP_069715640.1">
    <property type="nucleotide sequence ID" value="NZ_MJEH01000003.1"/>
</dbReference>
<accession>A0A1E5LJM5</accession>
<protein>
    <recommendedName>
        <fullName evidence="3">Polymerase nucleotidyl transferase domain-containing protein</fullName>
    </recommendedName>
</protein>
<proteinExistence type="predicted"/>
<evidence type="ECO:0008006" key="3">
    <source>
        <dbReference type="Google" id="ProtNLM"/>
    </source>
</evidence>
<name>A0A1E5LJM5_9BACI</name>